<evidence type="ECO:0000313" key="2">
    <source>
        <dbReference type="EMBL" id="MPL94893.1"/>
    </source>
</evidence>
<keyword evidence="1" id="KW-0812">Transmembrane</keyword>
<proteinExistence type="predicted"/>
<gene>
    <name evidence="2" type="ORF">SDC9_41052</name>
</gene>
<feature type="transmembrane region" description="Helical" evidence="1">
    <location>
        <begin position="51"/>
        <end position="72"/>
    </location>
</feature>
<name>A0A644VX51_9ZZZZ</name>
<comment type="caution">
    <text evidence="2">The sequence shown here is derived from an EMBL/GenBank/DDBJ whole genome shotgun (WGS) entry which is preliminary data.</text>
</comment>
<evidence type="ECO:0000256" key="1">
    <source>
        <dbReference type="SAM" id="Phobius"/>
    </source>
</evidence>
<reference evidence="2" key="1">
    <citation type="submission" date="2019-08" db="EMBL/GenBank/DDBJ databases">
        <authorList>
            <person name="Kucharzyk K."/>
            <person name="Murdoch R.W."/>
            <person name="Higgins S."/>
            <person name="Loffler F."/>
        </authorList>
    </citation>
    <scope>NUCLEOTIDE SEQUENCE</scope>
</reference>
<sequence>MMDKELHTILKETGNRNPFTVPENYFESFAAEIDTKIGKDRLSAKKLLKPWFYMAAMFVGVFLMGNLFYTVYQNNREIEADLYEMYVMSQIDQTVVMDYYPVESDGVE</sequence>
<keyword evidence="1" id="KW-1133">Transmembrane helix</keyword>
<keyword evidence="1" id="KW-0472">Membrane</keyword>
<organism evidence="2">
    <name type="scientific">bioreactor metagenome</name>
    <dbReference type="NCBI Taxonomy" id="1076179"/>
    <lineage>
        <taxon>unclassified sequences</taxon>
        <taxon>metagenomes</taxon>
        <taxon>ecological metagenomes</taxon>
    </lineage>
</organism>
<protein>
    <submittedName>
        <fullName evidence="2">Uncharacterized protein</fullName>
    </submittedName>
</protein>
<dbReference type="EMBL" id="VSSQ01000446">
    <property type="protein sequence ID" value="MPL94893.1"/>
    <property type="molecule type" value="Genomic_DNA"/>
</dbReference>
<accession>A0A644VX51</accession>
<dbReference type="AlphaFoldDB" id="A0A644VX51"/>